<organism evidence="3">
    <name type="scientific">Gongylonema pulchrum</name>
    <dbReference type="NCBI Taxonomy" id="637853"/>
    <lineage>
        <taxon>Eukaryota</taxon>
        <taxon>Metazoa</taxon>
        <taxon>Ecdysozoa</taxon>
        <taxon>Nematoda</taxon>
        <taxon>Chromadorea</taxon>
        <taxon>Rhabditida</taxon>
        <taxon>Spirurina</taxon>
        <taxon>Spiruromorpha</taxon>
        <taxon>Spiruroidea</taxon>
        <taxon>Gongylonematidae</taxon>
        <taxon>Gongylonema</taxon>
    </lineage>
</organism>
<dbReference type="AlphaFoldDB" id="A0A183DI62"/>
<dbReference type="WBParaSite" id="GPUH_0000841201-mRNA-1">
    <property type="protein sequence ID" value="GPUH_0000841201-mRNA-1"/>
    <property type="gene ID" value="GPUH_0000841201"/>
</dbReference>
<reference evidence="3" key="1">
    <citation type="submission" date="2016-06" db="UniProtKB">
        <authorList>
            <consortium name="WormBaseParasite"/>
        </authorList>
    </citation>
    <scope>IDENTIFICATION</scope>
</reference>
<dbReference type="EMBL" id="UYRT01024437">
    <property type="protein sequence ID" value="VDK62440.1"/>
    <property type="molecule type" value="Genomic_DNA"/>
</dbReference>
<sequence length="115" mass="13313">MRQYCGRLAGRRYRSGIAFQEEGWSNQEKSGADARCSVVSGWEHEQWLRLVEGETNFRAVEDEAAYKALESDHEDGLFWMLDRAEEVIITLETYREKALRSLAQIREHSQPAAFS</sequence>
<accession>A0A183DI62</accession>
<reference evidence="1 2" key="2">
    <citation type="submission" date="2018-11" db="EMBL/GenBank/DDBJ databases">
        <authorList>
            <consortium name="Pathogen Informatics"/>
        </authorList>
    </citation>
    <scope>NUCLEOTIDE SEQUENCE [LARGE SCALE GENOMIC DNA]</scope>
</reference>
<evidence type="ECO:0000313" key="1">
    <source>
        <dbReference type="EMBL" id="VDK62440.1"/>
    </source>
</evidence>
<evidence type="ECO:0000313" key="2">
    <source>
        <dbReference type="Proteomes" id="UP000271098"/>
    </source>
</evidence>
<gene>
    <name evidence="1" type="ORF">GPUH_LOCUS8404</name>
</gene>
<protein>
    <submittedName>
        <fullName evidence="3">DUF4288 domain-containing protein</fullName>
    </submittedName>
</protein>
<proteinExistence type="predicted"/>
<dbReference type="Proteomes" id="UP000271098">
    <property type="component" value="Unassembled WGS sequence"/>
</dbReference>
<keyword evidence="2" id="KW-1185">Reference proteome</keyword>
<evidence type="ECO:0000313" key="3">
    <source>
        <dbReference type="WBParaSite" id="GPUH_0000841201-mRNA-1"/>
    </source>
</evidence>
<name>A0A183DI62_9BILA</name>